<keyword evidence="10" id="KW-1185">Reference proteome</keyword>
<dbReference type="GO" id="GO:0006508">
    <property type="term" value="P:proteolysis"/>
    <property type="evidence" value="ECO:0007669"/>
    <property type="project" value="UniProtKB-KW"/>
</dbReference>
<dbReference type="InterPro" id="IPR001461">
    <property type="entry name" value="Aspartic_peptidase_A1"/>
</dbReference>
<dbReference type="InterPro" id="IPR021109">
    <property type="entry name" value="Peptidase_aspartic_dom_sf"/>
</dbReference>
<comment type="caution">
    <text evidence="9">The sequence shown here is derived from an EMBL/GenBank/DDBJ whole genome shotgun (WGS) entry which is preliminary data.</text>
</comment>
<evidence type="ECO:0000256" key="5">
    <source>
        <dbReference type="ARBA" id="ARBA00022801"/>
    </source>
</evidence>
<dbReference type="OrthoDB" id="3089at2759"/>
<reference evidence="9" key="1">
    <citation type="submission" date="2020-01" db="EMBL/GenBank/DDBJ databases">
        <title>Genome Sequencing of Three Apophysomyces-Like Fungal Strains Confirms a Novel Fungal Genus in the Mucoromycota with divergent Burkholderia-like Endosymbiotic Bacteria.</title>
        <authorList>
            <person name="Stajich J.E."/>
            <person name="Macias A.M."/>
            <person name="Carter-House D."/>
            <person name="Lovett B."/>
            <person name="Kasson L.R."/>
            <person name="Berry K."/>
            <person name="Grigoriev I."/>
            <person name="Chang Y."/>
            <person name="Spatafora J."/>
            <person name="Kasson M.T."/>
        </authorList>
    </citation>
    <scope>NUCLEOTIDE SEQUENCE</scope>
    <source>
        <strain evidence="9">NRRL A-21654</strain>
    </source>
</reference>
<dbReference type="Gene3D" id="2.40.70.10">
    <property type="entry name" value="Acid Proteases"/>
    <property type="match status" value="2"/>
</dbReference>
<comment type="similarity">
    <text evidence="1">Belongs to the peptidase A1 family.</text>
</comment>
<proteinExistence type="inferred from homology"/>
<dbReference type="PROSITE" id="PS51767">
    <property type="entry name" value="PEPTIDASE_A1"/>
    <property type="match status" value="1"/>
</dbReference>
<dbReference type="SUPFAM" id="SSF50630">
    <property type="entry name" value="Acid proteases"/>
    <property type="match status" value="1"/>
</dbReference>
<evidence type="ECO:0000256" key="1">
    <source>
        <dbReference type="ARBA" id="ARBA00007447"/>
    </source>
</evidence>
<keyword evidence="7" id="KW-1133">Transmembrane helix</keyword>
<protein>
    <submittedName>
        <fullName evidence="9">Beta-site APP-cleaving enzyme</fullName>
    </submittedName>
</protein>
<feature type="transmembrane region" description="Helical" evidence="7">
    <location>
        <begin position="432"/>
        <end position="454"/>
    </location>
</feature>
<accession>A0A8H7BZ35</accession>
<evidence type="ECO:0000256" key="7">
    <source>
        <dbReference type="SAM" id="Phobius"/>
    </source>
</evidence>
<evidence type="ECO:0000259" key="8">
    <source>
        <dbReference type="PROSITE" id="PS51767"/>
    </source>
</evidence>
<dbReference type="AlphaFoldDB" id="A0A8H7BZ35"/>
<evidence type="ECO:0000256" key="3">
    <source>
        <dbReference type="ARBA" id="ARBA00022729"/>
    </source>
</evidence>
<name>A0A8H7BZ35_9FUNG</name>
<evidence type="ECO:0000256" key="4">
    <source>
        <dbReference type="ARBA" id="ARBA00022750"/>
    </source>
</evidence>
<dbReference type="InterPro" id="IPR033121">
    <property type="entry name" value="PEPTIDASE_A1"/>
</dbReference>
<evidence type="ECO:0000256" key="6">
    <source>
        <dbReference type="ARBA" id="ARBA00023145"/>
    </source>
</evidence>
<keyword evidence="7" id="KW-0472">Membrane</keyword>
<dbReference type="Pfam" id="PF00026">
    <property type="entry name" value="Asp"/>
    <property type="match status" value="2"/>
</dbReference>
<dbReference type="GO" id="GO:0004190">
    <property type="term" value="F:aspartic-type endopeptidase activity"/>
    <property type="evidence" value="ECO:0007669"/>
    <property type="project" value="UniProtKB-KW"/>
</dbReference>
<gene>
    <name evidence="9" type="primary">BACE1</name>
    <name evidence="9" type="ORF">EC973_005946</name>
</gene>
<keyword evidence="2" id="KW-0645">Protease</keyword>
<dbReference type="Proteomes" id="UP000605846">
    <property type="component" value="Unassembled WGS sequence"/>
</dbReference>
<organism evidence="9 10">
    <name type="scientific">Apophysomyces ossiformis</name>
    <dbReference type="NCBI Taxonomy" id="679940"/>
    <lineage>
        <taxon>Eukaryota</taxon>
        <taxon>Fungi</taxon>
        <taxon>Fungi incertae sedis</taxon>
        <taxon>Mucoromycota</taxon>
        <taxon>Mucoromycotina</taxon>
        <taxon>Mucoromycetes</taxon>
        <taxon>Mucorales</taxon>
        <taxon>Mucorineae</taxon>
        <taxon>Mucoraceae</taxon>
        <taxon>Apophysomyces</taxon>
    </lineage>
</organism>
<keyword evidence="6" id="KW-0865">Zymogen</keyword>
<evidence type="ECO:0000256" key="2">
    <source>
        <dbReference type="ARBA" id="ARBA00022670"/>
    </source>
</evidence>
<evidence type="ECO:0000313" key="9">
    <source>
        <dbReference type="EMBL" id="KAF7728542.1"/>
    </source>
</evidence>
<dbReference type="EMBL" id="JABAYA010000035">
    <property type="protein sequence ID" value="KAF7728542.1"/>
    <property type="molecule type" value="Genomic_DNA"/>
</dbReference>
<keyword evidence="3" id="KW-0732">Signal</keyword>
<dbReference type="PANTHER" id="PTHR47965:SF12">
    <property type="entry name" value="ASPARTIC PROTEINASE 3-RELATED"/>
    <property type="match status" value="1"/>
</dbReference>
<feature type="domain" description="Peptidase A1" evidence="8">
    <location>
        <begin position="20"/>
        <end position="401"/>
    </location>
</feature>
<dbReference type="PANTHER" id="PTHR47965">
    <property type="entry name" value="ASPARTYL PROTEASE-RELATED"/>
    <property type="match status" value="1"/>
</dbReference>
<keyword evidence="7" id="KW-0812">Transmembrane</keyword>
<keyword evidence="5" id="KW-0378">Hydrolase</keyword>
<keyword evidence="4" id="KW-0064">Aspartyl protease</keyword>
<sequence length="481" mass="52992">MAVARWAAHLDLQGSPTCHYYVTVTVGSTPVNLVFDLGSANTAVISDLCDGVNCSFVQKPYLPAPALADRRHWVNATYLGNIHMRASWAGYATTQLVSFGNKAQALARVDAIVQNSAFFVPRCPQNQGILGLAYATLQTVPNPPMKESQKTVIDAIIQQHGAANMFSLQLCPKSAHDPRFRRLYHALQQTKSSPSLQSSLPSTTFSSCHRRGHFWLGGYSSSAVGSPIDWVPLVKSRYYEVQVDHFLVNDRIVTGMSNINSPRTIVDSGAKNIMLSPENLQLLLRALWESQIVQFDRRSVSEKYERAFWLDHAMLSVPMDHVTIVANTTVAVSLSGRNIKIPVENLLTIRPGKDNFVNISWTGLTKSGHGSKQLASTILGNSLLRGKTVIFDRDTHRIGFADAAFCCNESSAQDVNVFPPQYDVASDHRREVMIMVILAVFGTVLSLAFIAKLLQHAKKSSLRCKSEQHTLQNGTNGLNKS</sequence>
<evidence type="ECO:0000313" key="10">
    <source>
        <dbReference type="Proteomes" id="UP000605846"/>
    </source>
</evidence>